<keyword evidence="1" id="KW-0812">Transmembrane</keyword>
<dbReference type="Pfam" id="PF11927">
    <property type="entry name" value="HODM_asu-like"/>
    <property type="match status" value="1"/>
</dbReference>
<evidence type="ECO:0000313" key="2">
    <source>
        <dbReference type="EMBL" id="KAF2086457.1"/>
    </source>
</evidence>
<proteinExistence type="predicted"/>
<keyword evidence="3" id="KW-1185">Reference proteome</keyword>
<evidence type="ECO:0000256" key="1">
    <source>
        <dbReference type="SAM" id="Phobius"/>
    </source>
</evidence>
<gene>
    <name evidence="2" type="ORF">K490DRAFT_74412</name>
</gene>
<name>A0A9P4HTX0_9PEZI</name>
<accession>A0A9P4HTX0</accession>
<reference evidence="2" key="1">
    <citation type="journal article" date="2020" name="Stud. Mycol.">
        <title>101 Dothideomycetes genomes: a test case for predicting lifestyles and emergence of pathogens.</title>
        <authorList>
            <person name="Haridas S."/>
            <person name="Albert R."/>
            <person name="Binder M."/>
            <person name="Bloem J."/>
            <person name="Labutti K."/>
            <person name="Salamov A."/>
            <person name="Andreopoulos B."/>
            <person name="Baker S."/>
            <person name="Barry K."/>
            <person name="Bills G."/>
            <person name="Bluhm B."/>
            <person name="Cannon C."/>
            <person name="Castanera R."/>
            <person name="Culley D."/>
            <person name="Daum C."/>
            <person name="Ezra D."/>
            <person name="Gonzalez J."/>
            <person name="Henrissat B."/>
            <person name="Kuo A."/>
            <person name="Liang C."/>
            <person name="Lipzen A."/>
            <person name="Lutzoni F."/>
            <person name="Magnuson J."/>
            <person name="Mondo S."/>
            <person name="Nolan M."/>
            <person name="Ohm R."/>
            <person name="Pangilinan J."/>
            <person name="Park H.-J."/>
            <person name="Ramirez L."/>
            <person name="Alfaro M."/>
            <person name="Sun H."/>
            <person name="Tritt A."/>
            <person name="Yoshinaga Y."/>
            <person name="Zwiers L.-H."/>
            <person name="Turgeon B."/>
            <person name="Goodwin S."/>
            <person name="Spatafora J."/>
            <person name="Crous P."/>
            <person name="Grigoriev I."/>
        </authorList>
    </citation>
    <scope>NUCLEOTIDE SEQUENCE</scope>
    <source>
        <strain evidence="2">CBS 121410</strain>
    </source>
</reference>
<dbReference type="AlphaFoldDB" id="A0A9P4HTX0"/>
<keyword evidence="1" id="KW-1133">Transmembrane helix</keyword>
<feature type="transmembrane region" description="Helical" evidence="1">
    <location>
        <begin position="20"/>
        <end position="37"/>
    </location>
</feature>
<organism evidence="2 3">
    <name type="scientific">Saccharata proteae CBS 121410</name>
    <dbReference type="NCBI Taxonomy" id="1314787"/>
    <lineage>
        <taxon>Eukaryota</taxon>
        <taxon>Fungi</taxon>
        <taxon>Dikarya</taxon>
        <taxon>Ascomycota</taxon>
        <taxon>Pezizomycotina</taxon>
        <taxon>Dothideomycetes</taxon>
        <taxon>Dothideomycetes incertae sedis</taxon>
        <taxon>Botryosphaeriales</taxon>
        <taxon>Saccharataceae</taxon>
        <taxon>Saccharata</taxon>
    </lineage>
</organism>
<protein>
    <submittedName>
        <fullName evidence="2">Uncharacterized protein</fullName>
    </submittedName>
</protein>
<dbReference type="InterPro" id="IPR021848">
    <property type="entry name" value="HODM_asu-like"/>
</dbReference>
<dbReference type="EMBL" id="ML978724">
    <property type="protein sequence ID" value="KAF2086457.1"/>
    <property type="molecule type" value="Genomic_DNA"/>
</dbReference>
<sequence>MQVFTDTTLGRVILENPLGWFHVVAVLMVLGTGWLCVSSPRQCPRFDWTTKEPLKLRPFKPKYHLTMSIENSSASELIEMDRNYLDRMNLRKSIMRDHSETVLAADRTCKPAIDELYSWLLGNYLSIRFPGMFELAGSNTERYLHSLVTGDRFSTTPPNDPFDALKVLGALIDDDILFLMRSTDGDGYVLKAFVTCFPSGFDTREKFNWKLRDIHKPVPGYKEKLEKSMDKYFDRVETGKFIKRANWTITTTDQLFVPGGTHLYEGETPKEEVIDIEKTRVRCERQVLHRLPKTGAIVFSFKTYLYPLSDIKAEGLGGVLAEAIDGLRGGSVPEFHWYKRAAVWGETVKEYLRN</sequence>
<keyword evidence="1" id="KW-0472">Membrane</keyword>
<comment type="caution">
    <text evidence="2">The sequence shown here is derived from an EMBL/GenBank/DDBJ whole genome shotgun (WGS) entry which is preliminary data.</text>
</comment>
<dbReference type="Proteomes" id="UP000799776">
    <property type="component" value="Unassembled WGS sequence"/>
</dbReference>
<evidence type="ECO:0000313" key="3">
    <source>
        <dbReference type="Proteomes" id="UP000799776"/>
    </source>
</evidence>
<dbReference type="OrthoDB" id="5043642at2759"/>